<evidence type="ECO:0000256" key="1">
    <source>
        <dbReference type="SAM" id="MobiDB-lite"/>
    </source>
</evidence>
<gene>
    <name evidence="2" type="ORF">LTR91_008844</name>
</gene>
<dbReference type="Gene3D" id="1.25.40.90">
    <property type="match status" value="1"/>
</dbReference>
<keyword evidence="3" id="KW-1185">Reference proteome</keyword>
<dbReference type="Proteomes" id="UP001175353">
    <property type="component" value="Unassembled WGS sequence"/>
</dbReference>
<evidence type="ECO:0000313" key="2">
    <source>
        <dbReference type="EMBL" id="KAK0990902.1"/>
    </source>
</evidence>
<proteinExistence type="predicted"/>
<dbReference type="AlphaFoldDB" id="A0AAN6QV19"/>
<evidence type="ECO:0008006" key="4">
    <source>
        <dbReference type="Google" id="ProtNLM"/>
    </source>
</evidence>
<dbReference type="EMBL" id="JAUJLE010000069">
    <property type="protein sequence ID" value="KAK0990902.1"/>
    <property type="molecule type" value="Genomic_DNA"/>
</dbReference>
<organism evidence="2 3">
    <name type="scientific">Friedmanniomyces endolithicus</name>
    <dbReference type="NCBI Taxonomy" id="329885"/>
    <lineage>
        <taxon>Eukaryota</taxon>
        <taxon>Fungi</taxon>
        <taxon>Dikarya</taxon>
        <taxon>Ascomycota</taxon>
        <taxon>Pezizomycotina</taxon>
        <taxon>Dothideomycetes</taxon>
        <taxon>Dothideomycetidae</taxon>
        <taxon>Mycosphaerellales</taxon>
        <taxon>Teratosphaeriaceae</taxon>
        <taxon>Friedmanniomyces</taxon>
    </lineage>
</organism>
<feature type="region of interest" description="Disordered" evidence="1">
    <location>
        <begin position="500"/>
        <end position="524"/>
    </location>
</feature>
<accession>A0AAN6QV19</accession>
<dbReference type="InterPro" id="IPR008942">
    <property type="entry name" value="ENTH_VHS"/>
</dbReference>
<reference evidence="2" key="1">
    <citation type="submission" date="2023-06" db="EMBL/GenBank/DDBJ databases">
        <title>Black Yeasts Isolated from many extreme environments.</title>
        <authorList>
            <person name="Coleine C."/>
            <person name="Stajich J.E."/>
            <person name="Selbmann L."/>
        </authorList>
    </citation>
    <scope>NUCLEOTIDE SEQUENCE</scope>
    <source>
        <strain evidence="2">CCFEE 5200</strain>
    </source>
</reference>
<name>A0AAN6QV19_9PEZI</name>
<evidence type="ECO:0000313" key="3">
    <source>
        <dbReference type="Proteomes" id="UP001175353"/>
    </source>
</evidence>
<feature type="region of interest" description="Disordered" evidence="1">
    <location>
        <begin position="193"/>
        <end position="216"/>
    </location>
</feature>
<sequence length="524" mass="57208">MGLSHRPRLSTRRSDGDAYCGLMPIQSPLTLVSPIHQHRKLRWLLSILASDRSVPHPYNAVADDLGPEASTWPSAVNDPPAIPFPCSPSSLRVHLRSSSDFLHNAIRCIMMAQELQDAYADFVALDSDPVSGQDAAVLVKDLHRAANVCTRANVQRCTSSIIATCIATSTRTAALCRLLLAICRSFAPGDPRKRVGTTGTDDGNAGLGKSVDGKVKEPPQPHFKRLHVLYIVSDVLITLQRQHRSAQNPVEASGVETLKRHLPALAALATFKGREEYARTLPAVMSLLNIWSIEGLISEADLVNVYAAAISADEDRSSWEDFLAHLEAKPTIPGVSAREASIANLALPKRHGVPNDPTAPWHELPATNGLYMKQTRGYPLKASVMPMGGYDLDPADEQSDAALRLDVQWLHKEILHAFDKFTDPEDVKDIDALGNVIFKDPARPTRNYWGWSLDGVSKMKDVSKYHQENASDYADVGNGRLSDPMDQVNAAVDRARSLAAERAGSMRGRGGAPGARRGRGGRRW</sequence>
<comment type="caution">
    <text evidence="2">The sequence shown here is derived from an EMBL/GenBank/DDBJ whole genome shotgun (WGS) entry which is preliminary data.</text>
</comment>
<protein>
    <recommendedName>
        <fullName evidence="4">CID domain-containing protein</fullName>
    </recommendedName>
</protein>